<dbReference type="Proteomes" id="UP000237340">
    <property type="component" value="Unassembled WGS sequence"/>
</dbReference>
<feature type="region of interest" description="Disordered" evidence="1">
    <location>
        <begin position="1"/>
        <end position="31"/>
    </location>
</feature>
<evidence type="ECO:0000313" key="2">
    <source>
        <dbReference type="EMBL" id="POH62968.1"/>
    </source>
</evidence>
<name>A0A2S3ZBK4_9MICO</name>
<protein>
    <submittedName>
        <fullName evidence="2">DUF4913 domain-containing protein</fullName>
    </submittedName>
</protein>
<evidence type="ECO:0000256" key="1">
    <source>
        <dbReference type="SAM" id="MobiDB-lite"/>
    </source>
</evidence>
<dbReference type="InterPro" id="IPR032584">
    <property type="entry name" value="DUF4913"/>
</dbReference>
<dbReference type="AlphaFoldDB" id="A0A2S3ZBK4"/>
<proteinExistence type="predicted"/>
<evidence type="ECO:0000313" key="3">
    <source>
        <dbReference type="Proteomes" id="UP000237340"/>
    </source>
</evidence>
<gene>
    <name evidence="2" type="ORF">C3B61_14905</name>
</gene>
<dbReference type="Pfam" id="PF16259">
    <property type="entry name" value="DUF4913"/>
    <property type="match status" value="1"/>
</dbReference>
<comment type="caution">
    <text evidence="2">The sequence shown here is derived from an EMBL/GenBank/DDBJ whole genome shotgun (WGS) entry which is preliminary data.</text>
</comment>
<reference evidence="2 3" key="1">
    <citation type="submission" date="2018-01" db="EMBL/GenBank/DDBJ databases">
        <title>Cryobacterium sp. nov., from glaciers in China.</title>
        <authorList>
            <person name="Liu Q."/>
            <person name="Xin Y.-H."/>
        </authorList>
    </citation>
    <scope>NUCLEOTIDE SEQUENCE [LARGE SCALE GENOMIC DNA]</scope>
    <source>
        <strain evidence="2 3">TMN-42</strain>
    </source>
</reference>
<sequence length="147" mass="16579">MRGALVSNGYDDLDDDLDAVSDDKSAEESPAPTLVFGSVDEFVREQLSQTYRRVVGPSNRASRRWAAEWWRSPEAIARLEALWRSWEHLRLDGATGSSTWWRDHLDHHMPILMSADGPFADSDDQNKPGEPLPYEAPPAGMFPDVRV</sequence>
<feature type="region of interest" description="Disordered" evidence="1">
    <location>
        <begin position="116"/>
        <end position="147"/>
    </location>
</feature>
<organism evidence="2 3">
    <name type="scientific">Cryobacterium zongtaii</name>
    <dbReference type="NCBI Taxonomy" id="1259217"/>
    <lineage>
        <taxon>Bacteria</taxon>
        <taxon>Bacillati</taxon>
        <taxon>Actinomycetota</taxon>
        <taxon>Actinomycetes</taxon>
        <taxon>Micrococcales</taxon>
        <taxon>Microbacteriaceae</taxon>
        <taxon>Cryobacterium</taxon>
    </lineage>
</organism>
<keyword evidence="3" id="KW-1185">Reference proteome</keyword>
<accession>A0A2S3ZBK4</accession>
<feature type="compositionally biased region" description="Acidic residues" evidence="1">
    <location>
        <begin position="11"/>
        <end position="20"/>
    </location>
</feature>
<dbReference type="EMBL" id="PPXD01000024">
    <property type="protein sequence ID" value="POH62968.1"/>
    <property type="molecule type" value="Genomic_DNA"/>
</dbReference>